<dbReference type="AlphaFoldDB" id="A0A0J8DEF4"/>
<evidence type="ECO:0000256" key="1">
    <source>
        <dbReference type="SAM" id="Phobius"/>
    </source>
</evidence>
<dbReference type="InterPro" id="IPR014204">
    <property type="entry name" value="Spore_V_AE"/>
</dbReference>
<gene>
    <name evidence="2" type="primary">spoVAE</name>
    <name evidence="2" type="ORF">CLCY_9c00040</name>
</gene>
<organism evidence="2 3">
    <name type="scientific">Clostridium cylindrosporum DSM 605</name>
    <dbReference type="NCBI Taxonomy" id="1121307"/>
    <lineage>
        <taxon>Bacteria</taxon>
        <taxon>Bacillati</taxon>
        <taxon>Bacillota</taxon>
        <taxon>Clostridia</taxon>
        <taxon>Eubacteriales</taxon>
        <taxon>Clostridiaceae</taxon>
        <taxon>Clostridium</taxon>
    </lineage>
</organism>
<name>A0A0J8DEF4_CLOCY</name>
<keyword evidence="1" id="KW-0812">Transmembrane</keyword>
<keyword evidence="1" id="KW-1133">Transmembrane helix</keyword>
<comment type="caution">
    <text evidence="2">The sequence shown here is derived from an EMBL/GenBank/DDBJ whole genome shotgun (WGS) entry which is preliminary data.</text>
</comment>
<dbReference type="RefSeq" id="WP_048569785.1">
    <property type="nucleotide sequence ID" value="NZ_LFVU01000006.1"/>
</dbReference>
<keyword evidence="1" id="KW-0472">Membrane</keyword>
<feature type="transmembrane region" description="Helical" evidence="1">
    <location>
        <begin position="6"/>
        <end position="25"/>
    </location>
</feature>
<dbReference type="NCBIfam" id="TIGR02839">
    <property type="entry name" value="spore_V_AE"/>
    <property type="match status" value="1"/>
</dbReference>
<keyword evidence="3" id="KW-1185">Reference proteome</keyword>
<dbReference type="PANTHER" id="PTHR38450">
    <property type="entry name" value="STAGE V SPORULATION PROTEIN AC-RELATED"/>
    <property type="match status" value="1"/>
</dbReference>
<dbReference type="Proteomes" id="UP000036756">
    <property type="component" value="Unassembled WGS sequence"/>
</dbReference>
<accession>A0A0J8DEF4</accession>
<dbReference type="InterPro" id="IPR005562">
    <property type="entry name" value="SpoVA"/>
</dbReference>
<sequence>MDYLRAFIIGGGICIVGQILIDKTALTPARILVIFVTAGVVLQGLGLYQYLIDFGKAGASVPLPGFGYSLAKGAITEVDKVGLLGAFTGGIKATSAGIAAAVFFGYLMAVIFNPKSKE</sequence>
<evidence type="ECO:0000313" key="2">
    <source>
        <dbReference type="EMBL" id="KMT22573.1"/>
    </source>
</evidence>
<proteinExistence type="predicted"/>
<evidence type="ECO:0000313" key="3">
    <source>
        <dbReference type="Proteomes" id="UP000036756"/>
    </source>
</evidence>
<reference evidence="2 3" key="1">
    <citation type="submission" date="2015-06" db="EMBL/GenBank/DDBJ databases">
        <title>Draft genome sequence of the purine-degrading Clostridium cylindrosporum HC-1 (DSM 605).</title>
        <authorList>
            <person name="Poehlein A."/>
            <person name="Schiel-Bengelsdorf B."/>
            <person name="Bengelsdorf F."/>
            <person name="Daniel R."/>
            <person name="Duerre P."/>
        </authorList>
    </citation>
    <scope>NUCLEOTIDE SEQUENCE [LARGE SCALE GENOMIC DNA]</scope>
    <source>
        <strain evidence="2 3">DSM 605</strain>
    </source>
</reference>
<dbReference type="PATRIC" id="fig|1121307.3.peg.2587"/>
<dbReference type="PANTHER" id="PTHR38450:SF2">
    <property type="entry name" value="STAGE V SPORULATION PROTEIN AEB"/>
    <property type="match status" value="1"/>
</dbReference>
<dbReference type="EMBL" id="LFVU01000006">
    <property type="protein sequence ID" value="KMT22573.1"/>
    <property type="molecule type" value="Genomic_DNA"/>
</dbReference>
<feature type="transmembrane region" description="Helical" evidence="1">
    <location>
        <begin position="93"/>
        <end position="112"/>
    </location>
</feature>
<protein>
    <submittedName>
        <fullName evidence="2">Stage V sporulation protein SpoAE</fullName>
    </submittedName>
</protein>
<dbReference type="OrthoDB" id="9797988at2"/>
<dbReference type="STRING" id="1121307.CLCY_9c00040"/>
<dbReference type="Pfam" id="PF03862">
    <property type="entry name" value="SpoVAC_SpoVAEB"/>
    <property type="match status" value="1"/>
</dbReference>
<feature type="transmembrane region" description="Helical" evidence="1">
    <location>
        <begin position="32"/>
        <end position="52"/>
    </location>
</feature>